<reference evidence="2 3" key="1">
    <citation type="journal article" date="2020" name="Int. J. Syst. Evol. Microbiol.">
        <title>Novel acetic acid bacteria from cider fermentations: Acetobacter conturbans sp. nov. and Acetobacter fallax sp. nov.</title>
        <authorList>
            <person name="Sombolestani A.S."/>
            <person name="Cleenwerck I."/>
            <person name="Cnockaert M."/>
            <person name="Borremans W."/>
            <person name="Wieme A.D."/>
            <person name="De Vuyst L."/>
            <person name="Vandamme P."/>
        </authorList>
    </citation>
    <scope>NUCLEOTIDE SEQUENCE [LARGE SCALE GENOMIC DNA]</scope>
    <source>
        <strain evidence="2 3">LMG 1627</strain>
    </source>
</reference>
<comment type="caution">
    <text evidence="2">The sequence shown here is derived from an EMBL/GenBank/DDBJ whole genome shotgun (WGS) entry which is preliminary data.</text>
</comment>
<gene>
    <name evidence="2" type="ORF">GOB81_08645</name>
</gene>
<sequence length="169" mass="18407">MKRFGILACAIAMTLTCPARAEDFTHEIEQAKGLTAKDGRAVKESDIDSLKHISTLEEQKGKYVDECGKSVTPKIAALNLGEKLKGTRAIIVQDGACYAPEENSITVLDGNDRILWQDNATSIAVLSSKNQAVNDLAFAMGGATRSVWRWSGDTHAYEHVENIEVSPEK</sequence>
<dbReference type="RefSeq" id="WP_173570023.1">
    <property type="nucleotide sequence ID" value="NZ_WOSY01000007.1"/>
</dbReference>
<feature type="signal peptide" evidence="1">
    <location>
        <begin position="1"/>
        <end position="21"/>
    </location>
</feature>
<accession>A0ABX0JYW0</accession>
<evidence type="ECO:0000256" key="1">
    <source>
        <dbReference type="SAM" id="SignalP"/>
    </source>
</evidence>
<keyword evidence="3" id="KW-1185">Reference proteome</keyword>
<evidence type="ECO:0000313" key="2">
    <source>
        <dbReference type="EMBL" id="NHN88697.1"/>
    </source>
</evidence>
<evidence type="ECO:0000313" key="3">
    <source>
        <dbReference type="Proteomes" id="UP000631653"/>
    </source>
</evidence>
<dbReference type="Proteomes" id="UP000631653">
    <property type="component" value="Unassembled WGS sequence"/>
</dbReference>
<organism evidence="2 3">
    <name type="scientific">Acetobacter conturbans</name>
    <dbReference type="NCBI Taxonomy" id="1737472"/>
    <lineage>
        <taxon>Bacteria</taxon>
        <taxon>Pseudomonadati</taxon>
        <taxon>Pseudomonadota</taxon>
        <taxon>Alphaproteobacteria</taxon>
        <taxon>Acetobacterales</taxon>
        <taxon>Acetobacteraceae</taxon>
        <taxon>Acetobacter</taxon>
    </lineage>
</organism>
<dbReference type="EMBL" id="WOSY01000007">
    <property type="protein sequence ID" value="NHN88697.1"/>
    <property type="molecule type" value="Genomic_DNA"/>
</dbReference>
<proteinExistence type="predicted"/>
<name>A0ABX0JYW0_9PROT</name>
<keyword evidence="1" id="KW-0732">Signal</keyword>
<protein>
    <submittedName>
        <fullName evidence="2">Uncharacterized protein</fullName>
    </submittedName>
</protein>
<feature type="chain" id="PRO_5045145840" evidence="1">
    <location>
        <begin position="22"/>
        <end position="169"/>
    </location>
</feature>